<accession>B0TAV9</accession>
<dbReference type="KEGG" id="hmo:HM1_2533"/>
<evidence type="ECO:0000313" key="2">
    <source>
        <dbReference type="Proteomes" id="UP000008550"/>
    </source>
</evidence>
<dbReference type="Proteomes" id="UP000008550">
    <property type="component" value="Chromosome"/>
</dbReference>
<gene>
    <name evidence="1" type="ORF">HM1_2533</name>
</gene>
<protein>
    <submittedName>
        <fullName evidence="1">Uncharacterized protein</fullName>
    </submittedName>
</protein>
<organism evidence="1 2">
    <name type="scientific">Heliobacterium modesticaldum (strain ATCC 51547 / Ice1)</name>
    <dbReference type="NCBI Taxonomy" id="498761"/>
    <lineage>
        <taxon>Bacteria</taxon>
        <taxon>Bacillati</taxon>
        <taxon>Bacillota</taxon>
        <taxon>Clostridia</taxon>
        <taxon>Eubacteriales</taxon>
        <taxon>Heliobacteriaceae</taxon>
        <taxon>Heliomicrobium</taxon>
    </lineage>
</organism>
<reference evidence="1 2" key="1">
    <citation type="journal article" date="2008" name="J. Bacteriol.">
        <title>The genome of Heliobacterium modesticaldum, a phototrophic representative of the Firmicutes containing the simplest photosynthetic apparatus.</title>
        <authorList>
            <person name="Sattley W.M."/>
            <person name="Madigan M.T."/>
            <person name="Swingley W.D."/>
            <person name="Cheung P.C."/>
            <person name="Clocksin K.M."/>
            <person name="Conrad A.L."/>
            <person name="Dejesa L.C."/>
            <person name="Honchak B.M."/>
            <person name="Jung D.O."/>
            <person name="Karbach L.E."/>
            <person name="Kurdoglu A."/>
            <person name="Lahiri S."/>
            <person name="Mastrian S.D."/>
            <person name="Page L.E."/>
            <person name="Taylor H.L."/>
            <person name="Wang Z.T."/>
            <person name="Raymond J."/>
            <person name="Chen M."/>
            <person name="Blankenship R.E."/>
            <person name="Touchman J.W."/>
        </authorList>
    </citation>
    <scope>NUCLEOTIDE SEQUENCE [LARGE SCALE GENOMIC DNA]</scope>
    <source>
        <strain evidence="2">ATCC 51547 / Ice1</strain>
    </source>
</reference>
<keyword evidence="2" id="KW-1185">Reference proteome</keyword>
<evidence type="ECO:0000313" key="1">
    <source>
        <dbReference type="EMBL" id="ABZ85070.1"/>
    </source>
</evidence>
<dbReference type="AlphaFoldDB" id="B0TAV9"/>
<dbReference type="STRING" id="498761.HM1_2533"/>
<dbReference type="HOGENOM" id="CLU_3118531_0_0_9"/>
<name>B0TAV9_HELMI</name>
<sequence length="50" mass="5581">MLNDFRCFQDSLLALQFAPVTLSELFEQESECISQGIAVVIEITGGFNQK</sequence>
<proteinExistence type="predicted"/>
<dbReference type="EMBL" id="CP000930">
    <property type="protein sequence ID" value="ABZ85070.1"/>
    <property type="molecule type" value="Genomic_DNA"/>
</dbReference>